<accession>A0A6G1J8P5</accession>
<keyword evidence="3" id="KW-1185">Reference proteome</keyword>
<evidence type="ECO:0000313" key="2">
    <source>
        <dbReference type="EMBL" id="KAF2686591.1"/>
    </source>
</evidence>
<dbReference type="Proteomes" id="UP000799291">
    <property type="component" value="Unassembled WGS sequence"/>
</dbReference>
<proteinExistence type="predicted"/>
<name>A0A6G1J8P5_9PLEO</name>
<protein>
    <submittedName>
        <fullName evidence="2">Uncharacterized protein</fullName>
    </submittedName>
</protein>
<sequence>MGPGVKAGMPSWVPSWERKLGRGLRLEEIPKSQFRLDLKSLALEIRALAVGKVVEILEMPEAEAISDLYSLRRILLELHRKWDKSLRLQGLSRAARRAKIREFWTLLDFVFCEERPSQKRKTYNDSSSSSSNVASPPGSGDDSDENEEAGSRFLQPRSALHDFLEHRNSENSHTKPSSLPRSTVIVPEMKRFFLRARHLVVGTELFGYVSEDVLPDWRRGDKLVLIPEYACALTLRPAGKGWKYVYRVALLNFTDQKWKMRKKWFEGAKLEDVTLI</sequence>
<dbReference type="EMBL" id="MU005576">
    <property type="protein sequence ID" value="KAF2686591.1"/>
    <property type="molecule type" value="Genomic_DNA"/>
</dbReference>
<feature type="region of interest" description="Disordered" evidence="1">
    <location>
        <begin position="120"/>
        <end position="150"/>
    </location>
</feature>
<reference evidence="2" key="1">
    <citation type="journal article" date="2020" name="Stud. Mycol.">
        <title>101 Dothideomycetes genomes: a test case for predicting lifestyles and emergence of pathogens.</title>
        <authorList>
            <person name="Haridas S."/>
            <person name="Albert R."/>
            <person name="Binder M."/>
            <person name="Bloem J."/>
            <person name="Labutti K."/>
            <person name="Salamov A."/>
            <person name="Andreopoulos B."/>
            <person name="Baker S."/>
            <person name="Barry K."/>
            <person name="Bills G."/>
            <person name="Bluhm B."/>
            <person name="Cannon C."/>
            <person name="Castanera R."/>
            <person name="Culley D."/>
            <person name="Daum C."/>
            <person name="Ezra D."/>
            <person name="Gonzalez J."/>
            <person name="Henrissat B."/>
            <person name="Kuo A."/>
            <person name="Liang C."/>
            <person name="Lipzen A."/>
            <person name="Lutzoni F."/>
            <person name="Magnuson J."/>
            <person name="Mondo S."/>
            <person name="Nolan M."/>
            <person name="Ohm R."/>
            <person name="Pangilinan J."/>
            <person name="Park H.-J."/>
            <person name="Ramirez L."/>
            <person name="Alfaro M."/>
            <person name="Sun H."/>
            <person name="Tritt A."/>
            <person name="Yoshinaga Y."/>
            <person name="Zwiers L.-H."/>
            <person name="Turgeon B."/>
            <person name="Goodwin S."/>
            <person name="Spatafora J."/>
            <person name="Crous P."/>
            <person name="Grigoriev I."/>
        </authorList>
    </citation>
    <scope>NUCLEOTIDE SEQUENCE</scope>
    <source>
        <strain evidence="2">CBS 122367</strain>
    </source>
</reference>
<dbReference type="AlphaFoldDB" id="A0A6G1J8P5"/>
<organism evidence="2 3">
    <name type="scientific">Lentithecium fluviatile CBS 122367</name>
    <dbReference type="NCBI Taxonomy" id="1168545"/>
    <lineage>
        <taxon>Eukaryota</taxon>
        <taxon>Fungi</taxon>
        <taxon>Dikarya</taxon>
        <taxon>Ascomycota</taxon>
        <taxon>Pezizomycotina</taxon>
        <taxon>Dothideomycetes</taxon>
        <taxon>Pleosporomycetidae</taxon>
        <taxon>Pleosporales</taxon>
        <taxon>Massarineae</taxon>
        <taxon>Lentitheciaceae</taxon>
        <taxon>Lentithecium</taxon>
    </lineage>
</organism>
<evidence type="ECO:0000256" key="1">
    <source>
        <dbReference type="SAM" id="MobiDB-lite"/>
    </source>
</evidence>
<evidence type="ECO:0000313" key="3">
    <source>
        <dbReference type="Proteomes" id="UP000799291"/>
    </source>
</evidence>
<gene>
    <name evidence="2" type="ORF">K458DRAFT_386549</name>
</gene>